<protein>
    <submittedName>
        <fullName evidence="2">Uncharacterized protein</fullName>
    </submittedName>
</protein>
<gene>
    <name evidence="2" type="ORF">ENUP19_0317G0027</name>
</gene>
<evidence type="ECO:0000313" key="2">
    <source>
        <dbReference type="EMBL" id="GAB1227022.1"/>
    </source>
</evidence>
<sequence length="110" mass="12584">MSSSTESLSNTSVSNENGSFQHTPHKSVFRHFSVPNFIEYPFSVNDDMEIDDEIKSIITHTPPHNSFVHVVNDKVISEEEARRITISPNVNEFMIKKCHNPTLVSHIKEF</sequence>
<feature type="region of interest" description="Disordered" evidence="1">
    <location>
        <begin position="1"/>
        <end position="25"/>
    </location>
</feature>
<dbReference type="EMBL" id="BAAFRS010000317">
    <property type="protein sequence ID" value="GAB1227022.1"/>
    <property type="molecule type" value="Genomic_DNA"/>
</dbReference>
<reference evidence="2 3" key="1">
    <citation type="journal article" date="2019" name="PLoS Negl. Trop. Dis.">
        <title>Whole genome sequencing of Entamoeba nuttalli reveals mammalian host-related molecular signatures and a novel octapeptide-repeat surface protein.</title>
        <authorList>
            <person name="Tanaka M."/>
            <person name="Makiuchi T."/>
            <person name="Komiyama T."/>
            <person name="Shiina T."/>
            <person name="Osaki K."/>
            <person name="Tachibana H."/>
        </authorList>
    </citation>
    <scope>NUCLEOTIDE SEQUENCE [LARGE SCALE GENOMIC DNA]</scope>
    <source>
        <strain evidence="2 3">P19-061405</strain>
    </source>
</reference>
<feature type="compositionally biased region" description="Low complexity" evidence="1">
    <location>
        <begin position="1"/>
        <end position="17"/>
    </location>
</feature>
<evidence type="ECO:0000256" key="1">
    <source>
        <dbReference type="SAM" id="MobiDB-lite"/>
    </source>
</evidence>
<name>A0ABQ0DVY6_9EUKA</name>
<evidence type="ECO:0000313" key="3">
    <source>
        <dbReference type="Proteomes" id="UP001628156"/>
    </source>
</evidence>
<proteinExistence type="predicted"/>
<accession>A0ABQ0DVY6</accession>
<organism evidence="2 3">
    <name type="scientific">Entamoeba nuttalli</name>
    <dbReference type="NCBI Taxonomy" id="412467"/>
    <lineage>
        <taxon>Eukaryota</taxon>
        <taxon>Amoebozoa</taxon>
        <taxon>Evosea</taxon>
        <taxon>Archamoebae</taxon>
        <taxon>Mastigamoebida</taxon>
        <taxon>Entamoebidae</taxon>
        <taxon>Entamoeba</taxon>
    </lineage>
</organism>
<dbReference type="Proteomes" id="UP001628156">
    <property type="component" value="Unassembled WGS sequence"/>
</dbReference>
<keyword evidence="3" id="KW-1185">Reference proteome</keyword>
<comment type="caution">
    <text evidence="2">The sequence shown here is derived from an EMBL/GenBank/DDBJ whole genome shotgun (WGS) entry which is preliminary data.</text>
</comment>